<dbReference type="RefSeq" id="WP_210852174.1">
    <property type="nucleotide sequence ID" value="NZ_JAGQDD010000002.1"/>
</dbReference>
<comment type="caution">
    <text evidence="3">The sequence shown here is derived from an EMBL/GenBank/DDBJ whole genome shotgun (WGS) entry which is preliminary data.</text>
</comment>
<dbReference type="InterPro" id="IPR026881">
    <property type="entry name" value="WYL_dom"/>
</dbReference>
<evidence type="ECO:0000313" key="4">
    <source>
        <dbReference type="Proteomes" id="UP000676246"/>
    </source>
</evidence>
<dbReference type="AlphaFoldDB" id="A0A940YBE4"/>
<organism evidence="3 4">
    <name type="scientific">Ideonella alba</name>
    <dbReference type="NCBI Taxonomy" id="2824118"/>
    <lineage>
        <taxon>Bacteria</taxon>
        <taxon>Pseudomonadati</taxon>
        <taxon>Pseudomonadota</taxon>
        <taxon>Betaproteobacteria</taxon>
        <taxon>Burkholderiales</taxon>
        <taxon>Sphaerotilaceae</taxon>
        <taxon>Ideonella</taxon>
    </lineage>
</organism>
<proteinExistence type="predicted"/>
<evidence type="ECO:0000313" key="3">
    <source>
        <dbReference type="EMBL" id="MBQ0929936.1"/>
    </source>
</evidence>
<dbReference type="EMBL" id="JAGQDD010000002">
    <property type="protein sequence ID" value="MBQ0929936.1"/>
    <property type="molecule type" value="Genomic_DNA"/>
</dbReference>
<sequence length="104" mass="11839">MSLPPDPSDDPDSPSGVPPGARALQARWRIHYETQDGGVSVRTVQISHLLERGPRQQILAHCETRGKDRAFRIDRIRRAYDLDRACRVDDPLADLRRACEQDDH</sequence>
<keyword evidence="4" id="KW-1185">Reference proteome</keyword>
<reference evidence="3 4" key="1">
    <citation type="submission" date="2021-04" db="EMBL/GenBank/DDBJ databases">
        <title>The genome sequence of Ideonella sp. 3Y2.</title>
        <authorList>
            <person name="Liu Y."/>
        </authorList>
    </citation>
    <scope>NUCLEOTIDE SEQUENCE [LARGE SCALE GENOMIC DNA]</scope>
    <source>
        <strain evidence="3 4">3Y2</strain>
    </source>
</reference>
<dbReference type="Pfam" id="PF13280">
    <property type="entry name" value="WYL"/>
    <property type="match status" value="1"/>
</dbReference>
<evidence type="ECO:0000256" key="1">
    <source>
        <dbReference type="SAM" id="MobiDB-lite"/>
    </source>
</evidence>
<gene>
    <name evidence="3" type="ORF">KAK03_05500</name>
</gene>
<protein>
    <submittedName>
        <fullName evidence="3">WYL domain-containing protein</fullName>
    </submittedName>
</protein>
<feature type="region of interest" description="Disordered" evidence="1">
    <location>
        <begin position="1"/>
        <end position="21"/>
    </location>
</feature>
<name>A0A940YBE4_9BURK</name>
<dbReference type="Proteomes" id="UP000676246">
    <property type="component" value="Unassembled WGS sequence"/>
</dbReference>
<evidence type="ECO:0000259" key="2">
    <source>
        <dbReference type="Pfam" id="PF13280"/>
    </source>
</evidence>
<feature type="domain" description="WYL" evidence="2">
    <location>
        <begin position="25"/>
        <end position="79"/>
    </location>
</feature>
<accession>A0A940YBE4</accession>